<dbReference type="InterPro" id="IPR045188">
    <property type="entry name" value="Boi1/Boi2-like"/>
</dbReference>
<evidence type="ECO:0000259" key="5">
    <source>
        <dbReference type="PROSITE" id="PS50002"/>
    </source>
</evidence>
<sequence>MPFGTPPNNLDETGFSIYAMFDFDAEVGDEISFKCGQQIRVLETDKEYSDGWWVGVNEDGKEGLFPESYTSWARPIAPGIAPISAATGETKVGKQSQPGNTPSNTPKDDMKATMTEIQDAINEFNVDDPHKGSNNSLNDDSQDKQLLAPIVEQTNSKTSSQITVSTDDNTDDDDDEVNAKARSLLAKKNAQANGSNNAPTSLEFGEDSDEDTTPHTATAPRNELLVPSKDPAEVIPESPLDAMMPRQPVQSKPSGLKNTYTPTGEVDDKQDFKKPSIPSSYPLNAHDPTPTIKPIENNPRDSGSAQWDNKREKHDSRDYKHDSRDYKHDSNSTQKASKPISHSSLPPVNTAIANTQRASQETSKSSNSRNSYENVEQWSVERVIEWAVSKGFDTSIKDKLREHEISGDVLIEMDAASLKEIDIIAFGKRVKIANAIKELRSQAGLDVQHSQPQSASTGRPGSETSSMRNASGGNYTTSVASPVDLNEDMPSRPTSFAQRTGSGLLSHKNSGVLEQTPEEPEREHDQVIAVPEKVPNQTDSPKAGSATASLKRAFSGSTTHSPVMHSPRSSAAKKHTSDTSAFFGVGSKGNPRKPAPRYSGASNDTNSPEEKSRKPFSASRLLGSKRSIRNMNGSGASTRSSLSPQTAQNDSQFVDTISISSDKRRSVVDITNFQEREGTALQKIGRCDCKGWMKKRGDRYGWKMRYFVLKGSQLFYLKNENDKQLKGFIQLNGFRVMNDESNSSRNNFAFKIVHESEKDVHYFASEEKSVSREWMNALMKASIVRDVHAPVVSSCTIPTIPLDQAQTMFPPPRPPSPGSRERVQRANVRDNPDSLSPEDARVLMAGAPDTPNDKRRMTTSSFGNLSSSFGNDDREKDF</sequence>
<dbReference type="CDD" id="cd00174">
    <property type="entry name" value="SH3"/>
    <property type="match status" value="1"/>
</dbReference>
<feature type="compositionally biased region" description="Polar residues" evidence="4">
    <location>
        <begin position="448"/>
        <end position="480"/>
    </location>
</feature>
<feature type="domain" description="SAM" evidence="7">
    <location>
        <begin position="378"/>
        <end position="442"/>
    </location>
</feature>
<dbReference type="InterPro" id="IPR001849">
    <property type="entry name" value="PH_domain"/>
</dbReference>
<dbReference type="OMA" id="YYGWMKK"/>
<dbReference type="CDD" id="cd09535">
    <property type="entry name" value="SAM_BOI-like_fungal"/>
    <property type="match status" value="1"/>
</dbReference>
<feature type="region of interest" description="Disordered" evidence="4">
    <location>
        <begin position="803"/>
        <end position="878"/>
    </location>
</feature>
<feature type="region of interest" description="Disordered" evidence="4">
    <location>
        <begin position="88"/>
        <end position="109"/>
    </location>
</feature>
<feature type="compositionally biased region" description="Polar residues" evidence="4">
    <location>
        <begin position="190"/>
        <end position="200"/>
    </location>
</feature>
<dbReference type="SMART" id="SM00326">
    <property type="entry name" value="SH3"/>
    <property type="match status" value="1"/>
</dbReference>
<dbReference type="InterPro" id="IPR013761">
    <property type="entry name" value="SAM/pointed_sf"/>
</dbReference>
<feature type="compositionally biased region" description="Polar residues" evidence="4">
    <location>
        <begin position="629"/>
        <end position="656"/>
    </location>
</feature>
<feature type="region of interest" description="Disordered" evidence="4">
    <location>
        <begin position="443"/>
        <end position="656"/>
    </location>
</feature>
<dbReference type="HOGENOM" id="CLU_376528_0_0_1"/>
<feature type="compositionally biased region" description="Polar residues" evidence="4">
    <location>
        <begin position="492"/>
        <end position="513"/>
    </location>
</feature>
<dbReference type="InterPro" id="IPR001452">
    <property type="entry name" value="SH3_domain"/>
</dbReference>
<dbReference type="InParanoid" id="I4Y9W6"/>
<dbReference type="SUPFAM" id="SSF50729">
    <property type="entry name" value="PH domain-like"/>
    <property type="match status" value="1"/>
</dbReference>
<dbReference type="Pfam" id="PF07647">
    <property type="entry name" value="SAM_2"/>
    <property type="match status" value="1"/>
</dbReference>
<organism evidence="8 9">
    <name type="scientific">Wallemia mellicola (strain ATCC MYA-4683 / CBS 633.66)</name>
    <name type="common">Wallemia sebi (CBS 633.66)</name>
    <dbReference type="NCBI Taxonomy" id="671144"/>
    <lineage>
        <taxon>Eukaryota</taxon>
        <taxon>Fungi</taxon>
        <taxon>Dikarya</taxon>
        <taxon>Basidiomycota</taxon>
        <taxon>Wallemiomycotina</taxon>
        <taxon>Wallemiomycetes</taxon>
        <taxon>Wallemiales</taxon>
        <taxon>Wallemiaceae</taxon>
        <taxon>Wallemia</taxon>
    </lineage>
</organism>
<feature type="region of interest" description="Disordered" evidence="4">
    <location>
        <begin position="151"/>
        <end position="374"/>
    </location>
</feature>
<dbReference type="SUPFAM" id="SSF47769">
    <property type="entry name" value="SAM/Pointed domain"/>
    <property type="match status" value="1"/>
</dbReference>
<dbReference type="PANTHER" id="PTHR22902:SF27">
    <property type="entry name" value="PLECKSTRIN HOMOLOGY DOMAIN-CONTAINING FAMILY A MEMBER 3"/>
    <property type="match status" value="1"/>
</dbReference>
<dbReference type="FunCoup" id="I4Y9W6">
    <property type="interactions" value="44"/>
</dbReference>
<keyword evidence="9" id="KW-1185">Reference proteome</keyword>
<feature type="compositionally biased region" description="Polar residues" evidence="4">
    <location>
        <begin position="93"/>
        <end position="105"/>
    </location>
</feature>
<evidence type="ECO:0000256" key="3">
    <source>
        <dbReference type="PROSITE-ProRule" id="PRU00192"/>
    </source>
</evidence>
<evidence type="ECO:0000259" key="7">
    <source>
        <dbReference type="PROSITE" id="PS50105"/>
    </source>
</evidence>
<proteinExistence type="predicted"/>
<evidence type="ECO:0000313" key="9">
    <source>
        <dbReference type="Proteomes" id="UP000005242"/>
    </source>
</evidence>
<dbReference type="RefSeq" id="XP_006959285.1">
    <property type="nucleotide sequence ID" value="XM_006959223.1"/>
</dbReference>
<dbReference type="Proteomes" id="UP000005242">
    <property type="component" value="Unassembled WGS sequence"/>
</dbReference>
<dbReference type="SUPFAM" id="SSF50044">
    <property type="entry name" value="SH3-domain"/>
    <property type="match status" value="1"/>
</dbReference>
<dbReference type="GO" id="GO:0005829">
    <property type="term" value="C:cytosol"/>
    <property type="evidence" value="ECO:0007669"/>
    <property type="project" value="GOC"/>
</dbReference>
<keyword evidence="1 3" id="KW-0728">SH3 domain</keyword>
<gene>
    <name evidence="8" type="ORF">WALSEDRAFT_60832</name>
</gene>
<evidence type="ECO:0000256" key="1">
    <source>
        <dbReference type="ARBA" id="ARBA00022443"/>
    </source>
</evidence>
<dbReference type="Pfam" id="PF00018">
    <property type="entry name" value="SH3_1"/>
    <property type="match status" value="1"/>
</dbReference>
<dbReference type="InterPro" id="IPR001660">
    <property type="entry name" value="SAM"/>
</dbReference>
<feature type="compositionally biased region" description="Low complexity" evidence="4">
    <location>
        <begin position="858"/>
        <end position="870"/>
    </location>
</feature>
<evidence type="ECO:0000256" key="4">
    <source>
        <dbReference type="SAM" id="MobiDB-lite"/>
    </source>
</evidence>
<feature type="compositionally biased region" description="Basic and acidic residues" evidence="4">
    <location>
        <begin position="308"/>
        <end position="330"/>
    </location>
</feature>
<dbReference type="PROSITE" id="PS50003">
    <property type="entry name" value="PH_DOMAIN"/>
    <property type="match status" value="1"/>
</dbReference>
<reference evidence="8 9" key="1">
    <citation type="journal article" date="2012" name="Fungal Genet. Biol.">
        <title>The genome of the xerotolerant mold Wallemia sebi reveals adaptations to osmotic stress and suggests cryptic sexual reproduction.</title>
        <authorList>
            <person name="Padamsee M."/>
            <person name="Kumar T.K.A."/>
            <person name="Riley R."/>
            <person name="Binder M."/>
            <person name="Boyd A."/>
            <person name="Calvo A.M."/>
            <person name="Furukawa K."/>
            <person name="Hesse C."/>
            <person name="Hohmann S."/>
            <person name="James T.Y."/>
            <person name="LaButti K."/>
            <person name="Lapidus A."/>
            <person name="Lindquist E."/>
            <person name="Lucas S."/>
            <person name="Miller K."/>
            <person name="Shantappa S."/>
            <person name="Grigoriev I.V."/>
            <person name="Hibbett D.S."/>
            <person name="McLaughlin D.J."/>
            <person name="Spatafora J.W."/>
            <person name="Aime M.C."/>
        </authorList>
    </citation>
    <scope>NUCLEOTIDE SEQUENCE [LARGE SCALE GENOMIC DNA]</scope>
    <source>
        <strain evidence="9">ATCC MYA-4683 / CBS 633.66</strain>
    </source>
</reference>
<evidence type="ECO:0000313" key="8">
    <source>
        <dbReference type="EMBL" id="EIM20758.1"/>
    </source>
</evidence>
<dbReference type="Gene3D" id="2.30.30.40">
    <property type="entry name" value="SH3 Domains"/>
    <property type="match status" value="1"/>
</dbReference>
<dbReference type="EMBL" id="JH668237">
    <property type="protein sequence ID" value="EIM20758.1"/>
    <property type="molecule type" value="Genomic_DNA"/>
</dbReference>
<feature type="compositionally biased region" description="Polar residues" evidence="4">
    <location>
        <begin position="331"/>
        <end position="374"/>
    </location>
</feature>
<dbReference type="PANTHER" id="PTHR22902">
    <property type="entry name" value="SESQUIPEDALIAN"/>
    <property type="match status" value="1"/>
</dbReference>
<dbReference type="PROSITE" id="PS50002">
    <property type="entry name" value="SH3"/>
    <property type="match status" value="1"/>
</dbReference>
<protein>
    <submittedName>
        <fullName evidence="8">PH-domain-containing protein</fullName>
    </submittedName>
</protein>
<feature type="compositionally biased region" description="Basic and acidic residues" evidence="4">
    <location>
        <begin position="819"/>
        <end position="832"/>
    </location>
</feature>
<dbReference type="OrthoDB" id="73680at2759"/>
<dbReference type="GO" id="GO:0005802">
    <property type="term" value="C:trans-Golgi network"/>
    <property type="evidence" value="ECO:0007669"/>
    <property type="project" value="TreeGrafter"/>
</dbReference>
<dbReference type="GeneID" id="18474194"/>
<dbReference type="Pfam" id="PF00169">
    <property type="entry name" value="PH"/>
    <property type="match status" value="1"/>
</dbReference>
<dbReference type="SMART" id="SM00454">
    <property type="entry name" value="SAM"/>
    <property type="match status" value="1"/>
</dbReference>
<accession>I4Y9W6</accession>
<dbReference type="eggNOG" id="ENOG502RAFH">
    <property type="taxonomic scope" value="Eukaryota"/>
</dbReference>
<dbReference type="KEGG" id="wse:WALSEDRAFT_60832"/>
<feature type="domain" description="SH3" evidence="5">
    <location>
        <begin position="12"/>
        <end position="75"/>
    </location>
</feature>
<dbReference type="Gene3D" id="2.30.29.30">
    <property type="entry name" value="Pleckstrin-homology domain (PH domain)/Phosphotyrosine-binding domain (PTB)"/>
    <property type="match status" value="1"/>
</dbReference>
<dbReference type="PROSITE" id="PS50105">
    <property type="entry name" value="SAM_DOMAIN"/>
    <property type="match status" value="1"/>
</dbReference>
<dbReference type="STRING" id="671144.I4Y9W6"/>
<dbReference type="GO" id="GO:0001881">
    <property type="term" value="P:receptor recycling"/>
    <property type="evidence" value="ECO:0007669"/>
    <property type="project" value="TreeGrafter"/>
</dbReference>
<keyword evidence="2" id="KW-0597">Phosphoprotein</keyword>
<dbReference type="InterPro" id="IPR036028">
    <property type="entry name" value="SH3-like_dom_sf"/>
</dbReference>
<dbReference type="PRINTS" id="PR00452">
    <property type="entry name" value="SH3DOMAIN"/>
</dbReference>
<dbReference type="GO" id="GO:0055037">
    <property type="term" value="C:recycling endosome"/>
    <property type="evidence" value="ECO:0007669"/>
    <property type="project" value="TreeGrafter"/>
</dbReference>
<dbReference type="AlphaFoldDB" id="I4Y9W6"/>
<dbReference type="Gene3D" id="1.10.150.50">
    <property type="entry name" value="Transcription Factor, Ets-1"/>
    <property type="match status" value="1"/>
</dbReference>
<feature type="domain" description="PH" evidence="6">
    <location>
        <begin position="686"/>
        <end position="783"/>
    </location>
</feature>
<feature type="compositionally biased region" description="Polar residues" evidence="4">
    <location>
        <begin position="152"/>
        <end position="165"/>
    </location>
</feature>
<evidence type="ECO:0000259" key="6">
    <source>
        <dbReference type="PROSITE" id="PS50003"/>
    </source>
</evidence>
<name>I4Y9W6_WALMC</name>
<dbReference type="CDD" id="cd13316">
    <property type="entry name" value="PH_Boi"/>
    <property type="match status" value="1"/>
</dbReference>
<dbReference type="SMART" id="SM00233">
    <property type="entry name" value="PH"/>
    <property type="match status" value="1"/>
</dbReference>
<dbReference type="InterPro" id="IPR011993">
    <property type="entry name" value="PH-like_dom_sf"/>
</dbReference>
<evidence type="ECO:0000256" key="2">
    <source>
        <dbReference type="ARBA" id="ARBA00022553"/>
    </source>
</evidence>
<dbReference type="GO" id="GO:0042147">
    <property type="term" value="P:retrograde transport, endosome to Golgi"/>
    <property type="evidence" value="ECO:0007669"/>
    <property type="project" value="TreeGrafter"/>
</dbReference>
<dbReference type="GO" id="GO:0007032">
    <property type="term" value="P:endosome organization"/>
    <property type="evidence" value="ECO:0007669"/>
    <property type="project" value="TreeGrafter"/>
</dbReference>
<feature type="compositionally biased region" description="Polar residues" evidence="4">
    <location>
        <begin position="248"/>
        <end position="262"/>
    </location>
</feature>
<dbReference type="GO" id="GO:0005769">
    <property type="term" value="C:early endosome"/>
    <property type="evidence" value="ECO:0007669"/>
    <property type="project" value="TreeGrafter"/>
</dbReference>